<proteinExistence type="predicted"/>
<feature type="transmembrane region" description="Helical" evidence="1">
    <location>
        <begin position="64"/>
        <end position="83"/>
    </location>
</feature>
<organism evidence="2 3">
    <name type="scientific">Prosthecobacter debontii</name>
    <dbReference type="NCBI Taxonomy" id="48467"/>
    <lineage>
        <taxon>Bacteria</taxon>
        <taxon>Pseudomonadati</taxon>
        <taxon>Verrucomicrobiota</taxon>
        <taxon>Verrucomicrobiia</taxon>
        <taxon>Verrucomicrobiales</taxon>
        <taxon>Verrucomicrobiaceae</taxon>
        <taxon>Prosthecobacter</taxon>
    </lineage>
</organism>
<dbReference type="Proteomes" id="UP000190774">
    <property type="component" value="Unassembled WGS sequence"/>
</dbReference>
<keyword evidence="1" id="KW-0472">Membrane</keyword>
<evidence type="ECO:0000256" key="1">
    <source>
        <dbReference type="SAM" id="Phobius"/>
    </source>
</evidence>
<dbReference type="STRING" id="48467.SAMN02745166_00084"/>
<keyword evidence="1" id="KW-1133">Transmembrane helix</keyword>
<dbReference type="EMBL" id="FUYE01000001">
    <property type="protein sequence ID" value="SKA75880.1"/>
    <property type="molecule type" value="Genomic_DNA"/>
</dbReference>
<keyword evidence="3" id="KW-1185">Reference proteome</keyword>
<protein>
    <submittedName>
        <fullName evidence="2">Uncharacterized protein</fullName>
    </submittedName>
</protein>
<gene>
    <name evidence="2" type="ORF">SAMN02745166_00084</name>
</gene>
<dbReference type="AlphaFoldDB" id="A0A1T4WF30"/>
<evidence type="ECO:0000313" key="2">
    <source>
        <dbReference type="EMBL" id="SKA75880.1"/>
    </source>
</evidence>
<reference evidence="3" key="1">
    <citation type="submission" date="2017-02" db="EMBL/GenBank/DDBJ databases">
        <authorList>
            <person name="Varghese N."/>
            <person name="Submissions S."/>
        </authorList>
    </citation>
    <scope>NUCLEOTIDE SEQUENCE [LARGE SCALE GENOMIC DNA]</scope>
    <source>
        <strain evidence="3">ATCC 700200</strain>
    </source>
</reference>
<accession>A0A1T4WF30</accession>
<evidence type="ECO:0000313" key="3">
    <source>
        <dbReference type="Proteomes" id="UP000190774"/>
    </source>
</evidence>
<keyword evidence="1" id="KW-0812">Transmembrane</keyword>
<sequence length="88" mass="9721">MLAYLPTPRVHCEWTASAHGVGWGVWETDRVVMLEFGHRIAPGRQVILFVGPKSLVMPCSLDSLLSGSVLVSLLIAVAIGYWVRFAKR</sequence>
<name>A0A1T4WF30_9BACT</name>